<evidence type="ECO:0000256" key="8">
    <source>
        <dbReference type="ARBA" id="ARBA00023170"/>
    </source>
</evidence>
<dbReference type="InterPro" id="IPR017978">
    <property type="entry name" value="GPCR_3_C"/>
</dbReference>
<evidence type="ECO:0000256" key="4">
    <source>
        <dbReference type="ARBA" id="ARBA00022729"/>
    </source>
</evidence>
<keyword evidence="9" id="KW-0325">Glycoprotein</keyword>
<evidence type="ECO:0000259" key="12">
    <source>
        <dbReference type="PROSITE" id="PS50259"/>
    </source>
</evidence>
<dbReference type="InterPro" id="IPR000337">
    <property type="entry name" value="GPCR_3"/>
</dbReference>
<keyword evidence="6" id="KW-0297">G-protein coupled receptor</keyword>
<name>A0A091D2E9_FUKDA</name>
<sequence length="388" mass="42710">MHIGACSQWLQRSEFSTNVGAECHYVSVPAGEEKLAALPFVLCSLLSLALGTVCDCSPPWPTSVHHWRIPESTLILLTGQDEIPNYTCRRETKSLAVVTGISWGTSPQIGPLLELYKFPQVTYSWFDPMLSDSGQFPSLYQVAQKDTSLALGMVSLMLHFSWTWVGLVITEGPKGLQFLLENFHCSFSDSDCALENCTPNASLAWLPVNHFDMAMSDESHNVYNAVFAVAHALHEMLIQQDQMQPSGSGEPTAFFSWQLHHFLKKVHFNNPAGDQVTLDDITQEHAEQTTFGVVFTVAVSTILAKTITVVLAFKVTAPGRRMRQWLVSGAPNSSIPICSLIQLTLCGIWMGTNPPFVDTDAHSEHGHIIIVCNKGSLWPLRSPLQAGG</sequence>
<organism evidence="13 14">
    <name type="scientific">Fukomys damarensis</name>
    <name type="common">Damaraland mole rat</name>
    <name type="synonym">Cryptomys damarensis</name>
    <dbReference type="NCBI Taxonomy" id="885580"/>
    <lineage>
        <taxon>Eukaryota</taxon>
        <taxon>Metazoa</taxon>
        <taxon>Chordata</taxon>
        <taxon>Craniata</taxon>
        <taxon>Vertebrata</taxon>
        <taxon>Euteleostomi</taxon>
        <taxon>Mammalia</taxon>
        <taxon>Eutheria</taxon>
        <taxon>Euarchontoglires</taxon>
        <taxon>Glires</taxon>
        <taxon>Rodentia</taxon>
        <taxon>Hystricomorpha</taxon>
        <taxon>Bathyergidae</taxon>
        <taxon>Fukomys</taxon>
    </lineage>
</organism>
<dbReference type="FunFam" id="3.40.50.2300:FF:000123">
    <property type="entry name" value="Vomeronasal 2, receptor 105"/>
    <property type="match status" value="1"/>
</dbReference>
<comment type="subcellular location">
    <subcellularLocation>
        <location evidence="1">Cell membrane</location>
        <topology evidence="1">Multi-pass membrane protein</topology>
    </subcellularLocation>
</comment>
<dbReference type="STRING" id="885580.ENSFDAP00000021918"/>
<dbReference type="Pfam" id="PF01094">
    <property type="entry name" value="ANF_receptor"/>
    <property type="match status" value="1"/>
</dbReference>
<feature type="transmembrane region" description="Helical" evidence="11">
    <location>
        <begin position="291"/>
        <end position="313"/>
    </location>
</feature>
<dbReference type="OMA" id="HWRIPES"/>
<dbReference type="PROSITE" id="PS50259">
    <property type="entry name" value="G_PROTEIN_RECEP_F3_4"/>
    <property type="match status" value="1"/>
</dbReference>
<evidence type="ECO:0000256" key="1">
    <source>
        <dbReference type="ARBA" id="ARBA00004651"/>
    </source>
</evidence>
<dbReference type="GO" id="GO:0004930">
    <property type="term" value="F:G protein-coupled receptor activity"/>
    <property type="evidence" value="ECO:0007669"/>
    <property type="project" value="UniProtKB-KW"/>
</dbReference>
<dbReference type="InterPro" id="IPR001828">
    <property type="entry name" value="ANF_lig-bd_rcpt"/>
</dbReference>
<evidence type="ECO:0000313" key="13">
    <source>
        <dbReference type="EMBL" id="KFO24678.1"/>
    </source>
</evidence>
<evidence type="ECO:0000256" key="10">
    <source>
        <dbReference type="ARBA" id="ARBA00023224"/>
    </source>
</evidence>
<keyword evidence="3 11" id="KW-0812">Transmembrane</keyword>
<dbReference type="AlphaFoldDB" id="A0A091D2E9"/>
<keyword evidence="10" id="KW-0807">Transducer</keyword>
<evidence type="ECO:0000256" key="11">
    <source>
        <dbReference type="SAM" id="Phobius"/>
    </source>
</evidence>
<dbReference type="SUPFAM" id="SSF53822">
    <property type="entry name" value="Periplasmic binding protein-like I"/>
    <property type="match status" value="2"/>
</dbReference>
<keyword evidence="7 11" id="KW-0472">Membrane</keyword>
<dbReference type="GO" id="GO:0005886">
    <property type="term" value="C:plasma membrane"/>
    <property type="evidence" value="ECO:0007669"/>
    <property type="project" value="UniProtKB-SubCell"/>
</dbReference>
<accession>A0A091D2E9</accession>
<dbReference type="eggNOG" id="KOG1056">
    <property type="taxonomic scope" value="Eukaryota"/>
</dbReference>
<dbReference type="Proteomes" id="UP000028990">
    <property type="component" value="Unassembled WGS sequence"/>
</dbReference>
<dbReference type="PRINTS" id="PR00248">
    <property type="entry name" value="GPCRMGR"/>
</dbReference>
<keyword evidence="5 11" id="KW-1133">Transmembrane helix</keyword>
<dbReference type="Gene3D" id="3.40.50.2300">
    <property type="match status" value="3"/>
</dbReference>
<reference evidence="13 14" key="1">
    <citation type="submission" date="2013-11" db="EMBL/GenBank/DDBJ databases">
        <title>The Damaraland mole rat (Fukomys damarensis) genome and evolution of African mole rats.</title>
        <authorList>
            <person name="Gladyshev V.N."/>
            <person name="Fang X."/>
        </authorList>
    </citation>
    <scope>NUCLEOTIDE SEQUENCE [LARGE SCALE GENOMIC DNA]</scope>
    <source>
        <tissue evidence="13">Liver</tissue>
    </source>
</reference>
<evidence type="ECO:0000256" key="9">
    <source>
        <dbReference type="ARBA" id="ARBA00023180"/>
    </source>
</evidence>
<dbReference type="PANTHER" id="PTHR24061:SF545">
    <property type="entry name" value="VOMERONASAL 2, RECEPTOR 118-RELATED"/>
    <property type="match status" value="1"/>
</dbReference>
<protein>
    <submittedName>
        <fullName evidence="13">Vomeronasal type-2 receptor 26</fullName>
    </submittedName>
</protein>
<evidence type="ECO:0000256" key="5">
    <source>
        <dbReference type="ARBA" id="ARBA00022989"/>
    </source>
</evidence>
<dbReference type="Pfam" id="PF00003">
    <property type="entry name" value="7tm_3"/>
    <property type="match status" value="1"/>
</dbReference>
<evidence type="ECO:0000256" key="3">
    <source>
        <dbReference type="ARBA" id="ARBA00022692"/>
    </source>
</evidence>
<keyword evidence="4" id="KW-0732">Signal</keyword>
<gene>
    <name evidence="13" type="ORF">H920_13896</name>
</gene>
<evidence type="ECO:0000256" key="2">
    <source>
        <dbReference type="ARBA" id="ARBA00022475"/>
    </source>
</evidence>
<dbReference type="InterPro" id="IPR000068">
    <property type="entry name" value="GPCR_3_Ca_sens_rcpt-rel"/>
</dbReference>
<evidence type="ECO:0000313" key="14">
    <source>
        <dbReference type="Proteomes" id="UP000028990"/>
    </source>
</evidence>
<evidence type="ECO:0000256" key="7">
    <source>
        <dbReference type="ARBA" id="ARBA00023136"/>
    </source>
</evidence>
<keyword evidence="8 13" id="KW-0675">Receptor</keyword>
<feature type="domain" description="G-protein coupled receptors family 3 profile" evidence="12">
    <location>
        <begin position="287"/>
        <end position="388"/>
    </location>
</feature>
<keyword evidence="14" id="KW-1185">Reference proteome</keyword>
<evidence type="ECO:0000256" key="6">
    <source>
        <dbReference type="ARBA" id="ARBA00023040"/>
    </source>
</evidence>
<dbReference type="InterPro" id="IPR028082">
    <property type="entry name" value="Peripla_BP_I"/>
</dbReference>
<dbReference type="EMBL" id="KN123523">
    <property type="protein sequence ID" value="KFO24678.1"/>
    <property type="molecule type" value="Genomic_DNA"/>
</dbReference>
<proteinExistence type="predicted"/>
<dbReference type="PANTHER" id="PTHR24061">
    <property type="entry name" value="CALCIUM-SENSING RECEPTOR-RELATED"/>
    <property type="match status" value="1"/>
</dbReference>
<keyword evidence="2" id="KW-1003">Cell membrane</keyword>